<dbReference type="SUPFAM" id="SSF53756">
    <property type="entry name" value="UDP-Glycosyltransferase/glycogen phosphorylase"/>
    <property type="match status" value="1"/>
</dbReference>
<dbReference type="RefSeq" id="WP_164535528.1">
    <property type="nucleotide sequence ID" value="NZ_JAALFG010000005.1"/>
</dbReference>
<evidence type="ECO:0000313" key="2">
    <source>
        <dbReference type="Proteomes" id="UP000474802"/>
    </source>
</evidence>
<protein>
    <recommendedName>
        <fullName evidence="3">Glycosyl transferase family 1 domain-containing protein</fullName>
    </recommendedName>
</protein>
<organism evidence="1 2">
    <name type="scientific">Devosia aurantiaca</name>
    <dbReference type="NCBI Taxonomy" id="2714858"/>
    <lineage>
        <taxon>Bacteria</taxon>
        <taxon>Pseudomonadati</taxon>
        <taxon>Pseudomonadota</taxon>
        <taxon>Alphaproteobacteria</taxon>
        <taxon>Hyphomicrobiales</taxon>
        <taxon>Devosiaceae</taxon>
        <taxon>Devosia</taxon>
    </lineage>
</organism>
<reference evidence="1 2" key="2">
    <citation type="submission" date="2020-03" db="EMBL/GenBank/DDBJ databases">
        <title>Devosia chinhatensis sp. nov., isolated from a hexachlorocyclohexane (HCH) dump site in India.</title>
        <authorList>
            <person name="Kumar M."/>
            <person name="Lal R."/>
        </authorList>
    </citation>
    <scope>NUCLEOTIDE SEQUENCE [LARGE SCALE GENOMIC DNA]</scope>
    <source>
        <strain evidence="1 2">H239</strain>
    </source>
</reference>
<proteinExistence type="predicted"/>
<keyword evidence="2" id="KW-1185">Reference proteome</keyword>
<dbReference type="AlphaFoldDB" id="A0A6M1SPX7"/>
<evidence type="ECO:0000313" key="1">
    <source>
        <dbReference type="EMBL" id="NGP19278.1"/>
    </source>
</evidence>
<dbReference type="EMBL" id="JAALFG010000005">
    <property type="protein sequence ID" value="NGP19278.1"/>
    <property type="molecule type" value="Genomic_DNA"/>
</dbReference>
<comment type="caution">
    <text evidence="1">The sequence shown here is derived from an EMBL/GenBank/DDBJ whole genome shotgun (WGS) entry which is preliminary data.</text>
</comment>
<gene>
    <name evidence="1" type="ORF">G5575_18015</name>
</gene>
<sequence>MNGRYPVEGKKVLGCFGFLSEYKGIETAVKALRHLPEEYHLLIVGGLHPEGVARHTVEQPYIQKLLAELIGKAAQSNGFRSVSVRGNSKLVERVHFCGPLGNKEFNQVMAACDAVVLPYAEVGQTSSGPAALALDMQQPVYCSRTHCFKELDRFQPGLISFFEIGNYIELAQKLLRHDGELPERKHAREMYLHDHNVERRAQLYIDAAAALLGETRR</sequence>
<evidence type="ECO:0008006" key="3">
    <source>
        <dbReference type="Google" id="ProtNLM"/>
    </source>
</evidence>
<reference evidence="1 2" key="1">
    <citation type="submission" date="2020-02" db="EMBL/GenBank/DDBJ databases">
        <authorList>
            <person name="Khan S.A."/>
            <person name="Jeon C.O."/>
            <person name="Chun B.H."/>
        </authorList>
    </citation>
    <scope>NUCLEOTIDE SEQUENCE [LARGE SCALE GENOMIC DNA]</scope>
    <source>
        <strain evidence="1 2">H239</strain>
    </source>
</reference>
<accession>A0A6M1SPX7</accession>
<dbReference type="Gene3D" id="3.40.50.2000">
    <property type="entry name" value="Glycogen Phosphorylase B"/>
    <property type="match status" value="1"/>
</dbReference>
<dbReference type="Proteomes" id="UP000474802">
    <property type="component" value="Unassembled WGS sequence"/>
</dbReference>
<name>A0A6M1SPX7_9HYPH</name>